<sequence length="60" mass="6533">MLANTVYDRKGLDSGTPEGRAHAYPHAQKKRRAAAARRFGKACRGCTPFPAGCTPFARLQ</sequence>
<dbReference type="EMBL" id="PGCJ01000957">
    <property type="protein sequence ID" value="PLW13199.1"/>
    <property type="molecule type" value="Genomic_DNA"/>
</dbReference>
<dbReference type="Proteomes" id="UP000235388">
    <property type="component" value="Unassembled WGS sequence"/>
</dbReference>
<accession>A0A2N5SIZ8</accession>
<name>A0A2N5SIZ8_9BASI</name>
<evidence type="ECO:0000313" key="2">
    <source>
        <dbReference type="EMBL" id="PLW13199.1"/>
    </source>
</evidence>
<reference evidence="2 3" key="1">
    <citation type="submission" date="2017-11" db="EMBL/GenBank/DDBJ databases">
        <title>De novo assembly and phasing of dikaryotic genomes from two isolates of Puccinia coronata f. sp. avenae, the causal agent of oat crown rust.</title>
        <authorList>
            <person name="Miller M.E."/>
            <person name="Zhang Y."/>
            <person name="Omidvar V."/>
            <person name="Sperschneider J."/>
            <person name="Schwessinger B."/>
            <person name="Raley C."/>
            <person name="Palmer J.M."/>
            <person name="Garnica D."/>
            <person name="Upadhyaya N."/>
            <person name="Rathjen J."/>
            <person name="Taylor J.M."/>
            <person name="Park R.F."/>
            <person name="Dodds P.N."/>
            <person name="Hirsch C.D."/>
            <person name="Kianian S.F."/>
            <person name="Figueroa M."/>
        </authorList>
    </citation>
    <scope>NUCLEOTIDE SEQUENCE [LARGE SCALE GENOMIC DNA]</scope>
    <source>
        <strain evidence="2">12NC29</strain>
    </source>
</reference>
<comment type="caution">
    <text evidence="2">The sequence shown here is derived from an EMBL/GenBank/DDBJ whole genome shotgun (WGS) entry which is preliminary data.</text>
</comment>
<evidence type="ECO:0000313" key="3">
    <source>
        <dbReference type="Proteomes" id="UP000235388"/>
    </source>
</evidence>
<evidence type="ECO:0000256" key="1">
    <source>
        <dbReference type="SAM" id="MobiDB-lite"/>
    </source>
</evidence>
<proteinExistence type="predicted"/>
<protein>
    <submittedName>
        <fullName evidence="2">Uncharacterized protein</fullName>
    </submittedName>
</protein>
<feature type="region of interest" description="Disordered" evidence="1">
    <location>
        <begin position="1"/>
        <end position="31"/>
    </location>
</feature>
<keyword evidence="3" id="KW-1185">Reference proteome</keyword>
<organism evidence="2 3">
    <name type="scientific">Puccinia coronata f. sp. avenae</name>
    <dbReference type="NCBI Taxonomy" id="200324"/>
    <lineage>
        <taxon>Eukaryota</taxon>
        <taxon>Fungi</taxon>
        <taxon>Dikarya</taxon>
        <taxon>Basidiomycota</taxon>
        <taxon>Pucciniomycotina</taxon>
        <taxon>Pucciniomycetes</taxon>
        <taxon>Pucciniales</taxon>
        <taxon>Pucciniaceae</taxon>
        <taxon>Puccinia</taxon>
    </lineage>
</organism>
<dbReference type="AlphaFoldDB" id="A0A2N5SIZ8"/>
<gene>
    <name evidence="2" type="ORF">PCANC_20627</name>
</gene>